<organism evidence="2 3">
    <name type="scientific">Serendipita vermifera MAFF 305830</name>
    <dbReference type="NCBI Taxonomy" id="933852"/>
    <lineage>
        <taxon>Eukaryota</taxon>
        <taxon>Fungi</taxon>
        <taxon>Dikarya</taxon>
        <taxon>Basidiomycota</taxon>
        <taxon>Agaricomycotina</taxon>
        <taxon>Agaricomycetes</taxon>
        <taxon>Sebacinales</taxon>
        <taxon>Serendipitaceae</taxon>
        <taxon>Serendipita</taxon>
    </lineage>
</organism>
<sequence>MNIAVDASRWPIKQEQDSNFDSNSSQSGDSNDGEEIHRDISEESSNLGDSVPITSQSDDRTNGSTSARPTPHGFVESPPAVTRSNSFPSSAATSAPHGLESRSNSGIKDDLWLLHADEMISLSQRKRPEDSGALPSLSPNNVGEVWLVHIGPPRHHSR</sequence>
<dbReference type="Proteomes" id="UP000054097">
    <property type="component" value="Unassembled WGS sequence"/>
</dbReference>
<proteinExistence type="predicted"/>
<protein>
    <submittedName>
        <fullName evidence="2">Uncharacterized protein</fullName>
    </submittedName>
</protein>
<gene>
    <name evidence="2" type="ORF">M408DRAFT_29464</name>
</gene>
<feature type="compositionally biased region" description="Low complexity" evidence="1">
    <location>
        <begin position="17"/>
        <end position="30"/>
    </location>
</feature>
<reference evidence="3" key="2">
    <citation type="submission" date="2015-01" db="EMBL/GenBank/DDBJ databases">
        <title>Evolutionary Origins and Diversification of the Mycorrhizal Mutualists.</title>
        <authorList>
            <consortium name="DOE Joint Genome Institute"/>
            <consortium name="Mycorrhizal Genomics Consortium"/>
            <person name="Kohler A."/>
            <person name="Kuo A."/>
            <person name="Nagy L.G."/>
            <person name="Floudas D."/>
            <person name="Copeland A."/>
            <person name="Barry K.W."/>
            <person name="Cichocki N."/>
            <person name="Veneault-Fourrey C."/>
            <person name="LaButti K."/>
            <person name="Lindquist E.A."/>
            <person name="Lipzen A."/>
            <person name="Lundell T."/>
            <person name="Morin E."/>
            <person name="Murat C."/>
            <person name="Riley R."/>
            <person name="Ohm R."/>
            <person name="Sun H."/>
            <person name="Tunlid A."/>
            <person name="Henrissat B."/>
            <person name="Grigoriev I.V."/>
            <person name="Hibbett D.S."/>
            <person name="Martin F."/>
        </authorList>
    </citation>
    <scope>NUCLEOTIDE SEQUENCE [LARGE SCALE GENOMIC DNA]</scope>
    <source>
        <strain evidence="3">MAFF 305830</strain>
    </source>
</reference>
<keyword evidence="3" id="KW-1185">Reference proteome</keyword>
<dbReference type="AlphaFoldDB" id="A0A0C2W530"/>
<feature type="region of interest" description="Disordered" evidence="1">
    <location>
        <begin position="1"/>
        <end position="106"/>
    </location>
</feature>
<feature type="compositionally biased region" description="Polar residues" evidence="1">
    <location>
        <begin position="43"/>
        <end position="68"/>
    </location>
</feature>
<evidence type="ECO:0000313" key="3">
    <source>
        <dbReference type="Proteomes" id="UP000054097"/>
    </source>
</evidence>
<name>A0A0C2W530_SERVB</name>
<dbReference type="HOGENOM" id="CLU_1670461_0_0_1"/>
<dbReference type="EMBL" id="KN824379">
    <property type="protein sequence ID" value="KIM21558.1"/>
    <property type="molecule type" value="Genomic_DNA"/>
</dbReference>
<evidence type="ECO:0000313" key="2">
    <source>
        <dbReference type="EMBL" id="KIM21558.1"/>
    </source>
</evidence>
<evidence type="ECO:0000256" key="1">
    <source>
        <dbReference type="SAM" id="MobiDB-lite"/>
    </source>
</evidence>
<reference evidence="2 3" key="1">
    <citation type="submission" date="2014-04" db="EMBL/GenBank/DDBJ databases">
        <authorList>
            <consortium name="DOE Joint Genome Institute"/>
            <person name="Kuo A."/>
            <person name="Zuccaro A."/>
            <person name="Kohler A."/>
            <person name="Nagy L.G."/>
            <person name="Floudas D."/>
            <person name="Copeland A."/>
            <person name="Barry K.W."/>
            <person name="Cichocki N."/>
            <person name="Veneault-Fourrey C."/>
            <person name="LaButti K."/>
            <person name="Lindquist E.A."/>
            <person name="Lipzen A."/>
            <person name="Lundell T."/>
            <person name="Morin E."/>
            <person name="Murat C."/>
            <person name="Sun H."/>
            <person name="Tunlid A."/>
            <person name="Henrissat B."/>
            <person name="Grigoriev I.V."/>
            <person name="Hibbett D.S."/>
            <person name="Martin F."/>
            <person name="Nordberg H.P."/>
            <person name="Cantor M.N."/>
            <person name="Hua S.X."/>
        </authorList>
    </citation>
    <scope>NUCLEOTIDE SEQUENCE [LARGE SCALE GENOMIC DNA]</scope>
    <source>
        <strain evidence="2 3">MAFF 305830</strain>
    </source>
</reference>
<feature type="compositionally biased region" description="Polar residues" evidence="1">
    <location>
        <begin position="82"/>
        <end position="93"/>
    </location>
</feature>
<accession>A0A0C2W530</accession>